<evidence type="ECO:0000313" key="3">
    <source>
        <dbReference type="Proteomes" id="UP000317652"/>
    </source>
</evidence>
<evidence type="ECO:0000313" key="2">
    <source>
        <dbReference type="EMBL" id="VUS52398.1"/>
    </source>
</evidence>
<dbReference type="InterPro" id="IPR002934">
    <property type="entry name" value="Polymerase_NTP_transf_dom"/>
</dbReference>
<dbReference type="InterPro" id="IPR043519">
    <property type="entry name" value="NT_sf"/>
</dbReference>
<dbReference type="SUPFAM" id="SSF81301">
    <property type="entry name" value="Nucleotidyltransferase"/>
    <property type="match status" value="1"/>
</dbReference>
<proteinExistence type="predicted"/>
<reference evidence="2 3" key="1">
    <citation type="submission" date="2019-07" db="EMBL/GenBank/DDBJ databases">
        <authorList>
            <person name="Brisse S."/>
            <person name="Rodrigues C."/>
            <person name="Thorpe H."/>
        </authorList>
    </citation>
    <scope>NUCLEOTIDE SEQUENCE [LARGE SCALE GENOMIC DNA]</scope>
    <source>
        <strain evidence="2">SB6411</strain>
    </source>
</reference>
<dbReference type="Pfam" id="PF01909">
    <property type="entry name" value="NTP_transf_2"/>
    <property type="match status" value="1"/>
</dbReference>
<dbReference type="EMBL" id="CABGGS010000017">
    <property type="protein sequence ID" value="VUS52398.1"/>
    <property type="molecule type" value="Genomic_DNA"/>
</dbReference>
<organism evidence="2 3">
    <name type="scientific">Klebsiella spallanzanii</name>
    <dbReference type="NCBI Taxonomy" id="2587528"/>
    <lineage>
        <taxon>Bacteria</taxon>
        <taxon>Pseudomonadati</taxon>
        <taxon>Pseudomonadota</taxon>
        <taxon>Gammaproteobacteria</taxon>
        <taxon>Enterobacterales</taxon>
        <taxon>Enterobacteriaceae</taxon>
        <taxon>Klebsiella/Raoultella group</taxon>
        <taxon>Klebsiella</taxon>
    </lineage>
</organism>
<feature type="domain" description="Polymerase nucleotidyl transferase" evidence="1">
    <location>
        <begin position="9"/>
        <end position="54"/>
    </location>
</feature>
<accession>A0ABY6VCE0</accession>
<name>A0ABY6VCE0_9ENTR</name>
<evidence type="ECO:0000259" key="1">
    <source>
        <dbReference type="Pfam" id="PF01909"/>
    </source>
</evidence>
<dbReference type="CDD" id="cd05403">
    <property type="entry name" value="NT_KNTase_like"/>
    <property type="match status" value="1"/>
</dbReference>
<sequence>MYQHHKDAIDKALEKIRDKEDVIGVILGGSIAHGFATESSDIDLMLILSEVDYQLAFNNGDLHYLDNESADYPGGYVEGKYISESFIKLVAEKGTEPARFAFKDAILLHSDMDEVNVNKLILEASLYPKENKASKLETFNAQFEGWNWMYYEGLKKDDCYVITHSVSNLCLFAGRLLLAHNELLYPYHKWFLKVLESAPCKPKDIIGLMRQALESKSKNDVARLYNVIKDFYNWPQYQCGWVTKFVMDSEINWLNGPTPIADS</sequence>
<comment type="caution">
    <text evidence="2">The sequence shown here is derived from an EMBL/GenBank/DDBJ whole genome shotgun (WGS) entry which is preliminary data.</text>
</comment>
<keyword evidence="3" id="KW-1185">Reference proteome</keyword>
<dbReference type="Proteomes" id="UP000317652">
    <property type="component" value="Unassembled WGS sequence"/>
</dbReference>
<gene>
    <name evidence="2" type="ORF">SB6411_05850</name>
</gene>
<protein>
    <recommendedName>
        <fullName evidence="1">Polymerase nucleotidyl transferase domain-containing protein</fullName>
    </recommendedName>
</protein>
<dbReference type="RefSeq" id="WP_142467646.1">
    <property type="nucleotide sequence ID" value="NZ_CABGGS010000017.1"/>
</dbReference>
<dbReference type="Gene3D" id="3.30.460.10">
    <property type="entry name" value="Beta Polymerase, domain 2"/>
    <property type="match status" value="1"/>
</dbReference>